<reference evidence="2 3" key="1">
    <citation type="submission" date="2020-05" db="EMBL/GenBank/DDBJ databases">
        <title>Horizontal transmission and recombination maintain forever young bacterial symbiont genomes.</title>
        <authorList>
            <person name="Russell S.L."/>
            <person name="Pepper-Tunick E."/>
            <person name="Svedberg J."/>
            <person name="Byrne A."/>
            <person name="Ruelas Castillo J."/>
            <person name="Vollmers C."/>
            <person name="Beinart R.A."/>
            <person name="Corbett-Detig R."/>
        </authorList>
    </citation>
    <scope>NUCLEOTIDE SEQUENCE [LARGE SCALE GENOMIC DNA]</scope>
    <source>
        <strain evidence="2">4727-3</strain>
    </source>
</reference>
<dbReference type="EMBL" id="JACCHS010000029">
    <property type="protein sequence ID" value="NYT46692.1"/>
    <property type="molecule type" value="Genomic_DNA"/>
</dbReference>
<dbReference type="AlphaFoldDB" id="A0A7Z0MNH9"/>
<dbReference type="Proteomes" id="UP000537890">
    <property type="component" value="Unassembled WGS sequence"/>
</dbReference>
<accession>A0A7Z0MNH9</accession>
<comment type="caution">
    <text evidence="2">The sequence shown here is derived from an EMBL/GenBank/DDBJ whole genome shotgun (WGS) entry which is preliminary data.</text>
</comment>
<proteinExistence type="predicted"/>
<evidence type="ECO:0000256" key="1">
    <source>
        <dbReference type="SAM" id="MobiDB-lite"/>
    </source>
</evidence>
<protein>
    <submittedName>
        <fullName evidence="2">Uncharacterized protein</fullName>
    </submittedName>
</protein>
<gene>
    <name evidence="2" type="ORF">H0A75_02555</name>
</gene>
<feature type="compositionally biased region" description="Polar residues" evidence="1">
    <location>
        <begin position="75"/>
        <end position="85"/>
    </location>
</feature>
<sequence>MLKTSSPKIYKDQLLGARQVLNTHIARYGEIDPQLLSRLIDTPRLTATGLRDRLDAYQQSPERESADELPAHPAAQTSQTKTSDSLARYGVLNGQPDGHGESHVIH</sequence>
<name>A0A7Z0MNH9_9GAMM</name>
<feature type="compositionally biased region" description="Basic and acidic residues" evidence="1">
    <location>
        <begin position="51"/>
        <end position="70"/>
    </location>
</feature>
<evidence type="ECO:0000313" key="3">
    <source>
        <dbReference type="Proteomes" id="UP000537890"/>
    </source>
</evidence>
<evidence type="ECO:0000313" key="2">
    <source>
        <dbReference type="EMBL" id="NYT46692.1"/>
    </source>
</evidence>
<feature type="region of interest" description="Disordered" evidence="1">
    <location>
        <begin position="51"/>
        <end position="106"/>
    </location>
</feature>
<organism evidence="2 3">
    <name type="scientific">Candidatus Methanofishera endochildressiae</name>
    <dbReference type="NCBI Taxonomy" id="2738884"/>
    <lineage>
        <taxon>Bacteria</taxon>
        <taxon>Pseudomonadati</taxon>
        <taxon>Pseudomonadota</taxon>
        <taxon>Gammaproteobacteria</taxon>
        <taxon>Candidatus Methanofishera</taxon>
    </lineage>
</organism>